<organism evidence="2 3">
    <name type="scientific">Trapa incisa</name>
    <dbReference type="NCBI Taxonomy" id="236973"/>
    <lineage>
        <taxon>Eukaryota</taxon>
        <taxon>Viridiplantae</taxon>
        <taxon>Streptophyta</taxon>
        <taxon>Embryophyta</taxon>
        <taxon>Tracheophyta</taxon>
        <taxon>Spermatophyta</taxon>
        <taxon>Magnoliopsida</taxon>
        <taxon>eudicotyledons</taxon>
        <taxon>Gunneridae</taxon>
        <taxon>Pentapetalae</taxon>
        <taxon>rosids</taxon>
        <taxon>malvids</taxon>
        <taxon>Myrtales</taxon>
        <taxon>Lythraceae</taxon>
        <taxon>Trapa</taxon>
    </lineage>
</organism>
<reference evidence="2 3" key="1">
    <citation type="journal article" date="2023" name="Hortic Res">
        <title>Pangenome of water caltrop reveals structural variations and asymmetric subgenome divergence after allopolyploidization.</title>
        <authorList>
            <person name="Zhang X."/>
            <person name="Chen Y."/>
            <person name="Wang L."/>
            <person name="Yuan Y."/>
            <person name="Fang M."/>
            <person name="Shi L."/>
            <person name="Lu R."/>
            <person name="Comes H.P."/>
            <person name="Ma Y."/>
            <person name="Chen Y."/>
            <person name="Huang G."/>
            <person name="Zhou Y."/>
            <person name="Zheng Z."/>
            <person name="Qiu Y."/>
        </authorList>
    </citation>
    <scope>NUCLEOTIDE SEQUENCE [LARGE SCALE GENOMIC DNA]</scope>
    <source>
        <tissue evidence="2">Roots</tissue>
    </source>
</reference>
<keyword evidence="3" id="KW-1185">Reference proteome</keyword>
<comment type="caution">
    <text evidence="2">The sequence shown here is derived from an EMBL/GenBank/DDBJ whole genome shotgun (WGS) entry which is preliminary data.</text>
</comment>
<evidence type="ECO:0000313" key="2">
    <source>
        <dbReference type="EMBL" id="KAK4774150.1"/>
    </source>
</evidence>
<dbReference type="EMBL" id="JAXIOK010000004">
    <property type="protein sequence ID" value="KAK4774150.1"/>
    <property type="molecule type" value="Genomic_DNA"/>
</dbReference>
<evidence type="ECO:0000313" key="3">
    <source>
        <dbReference type="Proteomes" id="UP001345219"/>
    </source>
</evidence>
<accession>A0AAN7KW81</accession>
<name>A0AAN7KW81_9MYRT</name>
<gene>
    <name evidence="2" type="ORF">SAY87_029169</name>
</gene>
<keyword evidence="1" id="KW-0732">Signal</keyword>
<proteinExistence type="predicted"/>
<protein>
    <submittedName>
        <fullName evidence="2">Uncharacterized protein</fullName>
    </submittedName>
</protein>
<dbReference type="AlphaFoldDB" id="A0AAN7KW81"/>
<dbReference type="PANTHER" id="PTHR46274:SF6">
    <property type="entry name" value="TYR_PHOSPHATASE_2 DOMAIN-CONTAINING PROTEIN"/>
    <property type="match status" value="1"/>
</dbReference>
<feature type="signal peptide" evidence="1">
    <location>
        <begin position="1"/>
        <end position="21"/>
    </location>
</feature>
<dbReference type="Proteomes" id="UP001345219">
    <property type="component" value="Chromosome 22"/>
</dbReference>
<sequence>MQSCIILHKMVALSQILLTSAADLESEESGGKGSGSGKMIVSNDTKRVLVGAGARILFYPTLLYNVFRNKIEADFRWWDEIDQHLLLGAVPFSRDVPQAEAAWSRPGHHPQ</sequence>
<evidence type="ECO:0000256" key="1">
    <source>
        <dbReference type="SAM" id="SignalP"/>
    </source>
</evidence>
<feature type="chain" id="PRO_5042826155" evidence="1">
    <location>
        <begin position="22"/>
        <end position="111"/>
    </location>
</feature>
<dbReference type="PANTHER" id="PTHR46274">
    <property type="entry name" value="PHOSPHATIDYLINOSITOL PHOSPHATASE"/>
    <property type="match status" value="1"/>
</dbReference>